<proteinExistence type="predicted"/>
<evidence type="ECO:0000313" key="2">
    <source>
        <dbReference type="EMBL" id="SEF97552.1"/>
    </source>
</evidence>
<dbReference type="EMBL" id="FNVA01000002">
    <property type="protein sequence ID" value="SEF97552.1"/>
    <property type="molecule type" value="Genomic_DNA"/>
</dbReference>
<organism evidence="2 3">
    <name type="scientific">Bryocella elongata</name>
    <dbReference type="NCBI Taxonomy" id="863522"/>
    <lineage>
        <taxon>Bacteria</taxon>
        <taxon>Pseudomonadati</taxon>
        <taxon>Acidobacteriota</taxon>
        <taxon>Terriglobia</taxon>
        <taxon>Terriglobales</taxon>
        <taxon>Acidobacteriaceae</taxon>
        <taxon>Bryocella</taxon>
    </lineage>
</organism>
<protein>
    <submittedName>
        <fullName evidence="2">Uncharacterized protein</fullName>
    </submittedName>
</protein>
<name>A0A1H5WDL3_9BACT</name>
<feature type="signal peptide" evidence="1">
    <location>
        <begin position="1"/>
        <end position="25"/>
    </location>
</feature>
<reference evidence="2 3" key="1">
    <citation type="submission" date="2016-10" db="EMBL/GenBank/DDBJ databases">
        <authorList>
            <person name="de Groot N.N."/>
        </authorList>
    </citation>
    <scope>NUCLEOTIDE SEQUENCE [LARGE SCALE GENOMIC DNA]</scope>
    <source>
        <strain evidence="2 3">DSM 22489</strain>
    </source>
</reference>
<evidence type="ECO:0000256" key="1">
    <source>
        <dbReference type="SAM" id="SignalP"/>
    </source>
</evidence>
<dbReference type="AlphaFoldDB" id="A0A1H5WDL3"/>
<feature type="chain" id="PRO_5009288169" evidence="1">
    <location>
        <begin position="26"/>
        <end position="139"/>
    </location>
</feature>
<gene>
    <name evidence="2" type="ORF">SAMN05421819_1535</name>
</gene>
<sequence>MRAKSLIVIAVIQVAAALGTSFLPAQPAQGTKPQPTAVQTICARVQDPSTTALRLVVEQGQLRRAMPGVPWTLLLALLTVPCNIVVWQALWRVLAGDGLSSSESEDWSSRTLQRTMVIPQTGSVNGSWTFPSSMTTHRR</sequence>
<dbReference type="Proteomes" id="UP000236728">
    <property type="component" value="Unassembled WGS sequence"/>
</dbReference>
<evidence type="ECO:0000313" key="3">
    <source>
        <dbReference type="Proteomes" id="UP000236728"/>
    </source>
</evidence>
<keyword evidence="3" id="KW-1185">Reference proteome</keyword>
<dbReference type="RefSeq" id="WP_103932456.1">
    <property type="nucleotide sequence ID" value="NZ_FNVA01000002.1"/>
</dbReference>
<accession>A0A1H5WDL3</accession>
<keyword evidence="1" id="KW-0732">Signal</keyword>